<organism evidence="2 4">
    <name type="scientific">Enterococcus malodoratus ATCC 43197</name>
    <dbReference type="NCBI Taxonomy" id="1158601"/>
    <lineage>
        <taxon>Bacteria</taxon>
        <taxon>Bacillati</taxon>
        <taxon>Bacillota</taxon>
        <taxon>Bacilli</taxon>
        <taxon>Lactobacillales</taxon>
        <taxon>Enterococcaceae</taxon>
        <taxon>Enterococcus</taxon>
    </lineage>
</organism>
<keyword evidence="5" id="KW-1185">Reference proteome</keyword>
<feature type="transmembrane region" description="Helical" evidence="1">
    <location>
        <begin position="98"/>
        <end position="115"/>
    </location>
</feature>
<dbReference type="STRING" id="71451.RV07_GL000706"/>
<evidence type="ECO:0000313" key="2">
    <source>
        <dbReference type="EMBL" id="EOH71505.1"/>
    </source>
</evidence>
<sequence>MKEKKKALRLPIGLFLFFITYTICLKMINVQQIGPRHSEVGFATINQFFSSMIGTHSFWYQLTEILGIFPLLLMGYFALRGFLQLCIRKKISLIDQEILGLGFLYAAIAGFYIFFEKVVINYRPILVEGQLEASYPSSHTFLAVSVLFSAFFY</sequence>
<evidence type="ECO:0008006" key="6">
    <source>
        <dbReference type="Google" id="ProtNLM"/>
    </source>
</evidence>
<feature type="transmembrane region" description="Helical" evidence="1">
    <location>
        <begin position="58"/>
        <end position="78"/>
    </location>
</feature>
<reference evidence="2 4" key="1">
    <citation type="submission" date="2013-02" db="EMBL/GenBank/DDBJ databases">
        <title>The Genome Sequence of Enterococcus malodoratus ATCC_43197.</title>
        <authorList>
            <consortium name="The Broad Institute Genome Sequencing Platform"/>
            <consortium name="The Broad Institute Genome Sequencing Center for Infectious Disease"/>
            <person name="Earl A.M."/>
            <person name="Gilmore M.S."/>
            <person name="Lebreton F."/>
            <person name="Walker B."/>
            <person name="Young S.K."/>
            <person name="Zeng Q."/>
            <person name="Gargeya S."/>
            <person name="Fitzgerald M."/>
            <person name="Haas B."/>
            <person name="Abouelleil A."/>
            <person name="Alvarado L."/>
            <person name="Arachchi H.M."/>
            <person name="Berlin A.M."/>
            <person name="Chapman S.B."/>
            <person name="Dewar J."/>
            <person name="Goldberg J."/>
            <person name="Griggs A."/>
            <person name="Gujja S."/>
            <person name="Hansen M."/>
            <person name="Howarth C."/>
            <person name="Imamovic A."/>
            <person name="Larimer J."/>
            <person name="McCowan C."/>
            <person name="Murphy C."/>
            <person name="Neiman D."/>
            <person name="Pearson M."/>
            <person name="Priest M."/>
            <person name="Roberts A."/>
            <person name="Saif S."/>
            <person name="Shea T."/>
            <person name="Sisk P."/>
            <person name="Sykes S."/>
            <person name="Wortman J."/>
            <person name="Nusbaum C."/>
            <person name="Birren B."/>
        </authorList>
    </citation>
    <scope>NUCLEOTIDE SEQUENCE [LARGE SCALE GENOMIC DNA]</scope>
    <source>
        <strain evidence="2 4">ATCC 43197</strain>
    </source>
</reference>
<dbReference type="RefSeq" id="WP_010743225.1">
    <property type="nucleotide sequence ID" value="NZ_KB946253.1"/>
</dbReference>
<evidence type="ECO:0000313" key="5">
    <source>
        <dbReference type="Proteomes" id="UP000014148"/>
    </source>
</evidence>
<proteinExistence type="predicted"/>
<comment type="caution">
    <text evidence="2">The sequence shown here is derived from an EMBL/GenBank/DDBJ whole genome shotgun (WGS) entry which is preliminary data.</text>
</comment>
<reference evidence="3 5" key="2">
    <citation type="submission" date="2013-03" db="EMBL/GenBank/DDBJ databases">
        <title>The Genome Sequence of Enterococcus malodoratus ATCC_43197 (PacBio/Illumina hybrid assembly).</title>
        <authorList>
            <consortium name="The Broad Institute Genomics Platform"/>
            <consortium name="The Broad Institute Genome Sequencing Center for Infectious Disease"/>
            <person name="Earl A."/>
            <person name="Russ C."/>
            <person name="Gilmore M."/>
            <person name="Surin D."/>
            <person name="Walker B."/>
            <person name="Young S."/>
            <person name="Zeng Q."/>
            <person name="Gargeya S."/>
            <person name="Fitzgerald M."/>
            <person name="Haas B."/>
            <person name="Abouelleil A."/>
            <person name="Allen A.W."/>
            <person name="Alvarado L."/>
            <person name="Arachchi H.M."/>
            <person name="Berlin A.M."/>
            <person name="Chapman S.B."/>
            <person name="Gainer-Dewar J."/>
            <person name="Goldberg J."/>
            <person name="Griggs A."/>
            <person name="Gujja S."/>
            <person name="Hansen M."/>
            <person name="Howarth C."/>
            <person name="Imamovic A."/>
            <person name="Ireland A."/>
            <person name="Larimer J."/>
            <person name="McCowan C."/>
            <person name="Murphy C."/>
            <person name="Pearson M."/>
            <person name="Poon T.W."/>
            <person name="Priest M."/>
            <person name="Roberts A."/>
            <person name="Saif S."/>
            <person name="Shea T."/>
            <person name="Sisk P."/>
            <person name="Sykes S."/>
            <person name="Wortman J."/>
            <person name="Nusbaum C."/>
            <person name="Birren B."/>
        </authorList>
    </citation>
    <scope>NUCLEOTIDE SEQUENCE [LARGE SCALE GENOMIC DNA]</scope>
    <source>
        <strain evidence="3 5">ATCC 43197</strain>
    </source>
</reference>
<dbReference type="EMBL" id="AJAK01000032">
    <property type="protein sequence ID" value="EOH71505.1"/>
    <property type="molecule type" value="Genomic_DNA"/>
</dbReference>
<dbReference type="PATRIC" id="fig|1158601.3.peg.4423"/>
<dbReference type="OrthoDB" id="371155at2"/>
<dbReference type="eggNOG" id="COG0671">
    <property type="taxonomic scope" value="Bacteria"/>
</dbReference>
<name>R2QIM4_9ENTE</name>
<evidence type="ECO:0000313" key="3">
    <source>
        <dbReference type="EMBL" id="EOT69805.1"/>
    </source>
</evidence>
<feature type="transmembrane region" description="Helical" evidence="1">
    <location>
        <begin position="135"/>
        <end position="152"/>
    </location>
</feature>
<dbReference type="Proteomes" id="UP000013783">
    <property type="component" value="Unassembled WGS sequence"/>
</dbReference>
<evidence type="ECO:0000256" key="1">
    <source>
        <dbReference type="SAM" id="Phobius"/>
    </source>
</evidence>
<gene>
    <name evidence="3" type="ORF">I585_01276</name>
    <name evidence="2" type="ORF">UAI_04457</name>
</gene>
<keyword evidence="1" id="KW-0812">Transmembrane</keyword>
<protein>
    <recommendedName>
        <fullName evidence="6">Phosphatidic acid phosphatase type 2/haloperoxidase domain-containing protein</fullName>
    </recommendedName>
</protein>
<evidence type="ECO:0000313" key="4">
    <source>
        <dbReference type="Proteomes" id="UP000013783"/>
    </source>
</evidence>
<dbReference type="Proteomes" id="UP000014148">
    <property type="component" value="Unassembled WGS sequence"/>
</dbReference>
<dbReference type="AlphaFoldDB" id="R2QIM4"/>
<accession>R2QIM4</accession>
<dbReference type="EMBL" id="ASWA01000002">
    <property type="protein sequence ID" value="EOT69805.1"/>
    <property type="molecule type" value="Genomic_DNA"/>
</dbReference>
<keyword evidence="1" id="KW-0472">Membrane</keyword>
<keyword evidence="1" id="KW-1133">Transmembrane helix</keyword>
<feature type="transmembrane region" description="Helical" evidence="1">
    <location>
        <begin position="7"/>
        <end position="28"/>
    </location>
</feature>